<keyword evidence="2" id="KW-1185">Reference proteome</keyword>
<sequence>MKLEVRQEMQVIVVSDGCVCAAFHNRCDDFLHFKPDDFFIHAAGLFDAVRLFDPGGGSPGFFASSSKLPSRL</sequence>
<evidence type="ECO:0000313" key="1">
    <source>
        <dbReference type="EMBL" id="MDG0813153.1"/>
    </source>
</evidence>
<evidence type="ECO:0000313" key="2">
    <source>
        <dbReference type="Proteomes" id="UP001153404"/>
    </source>
</evidence>
<comment type="caution">
    <text evidence="1">The sequence shown here is derived from an EMBL/GenBank/DDBJ whole genome shotgun (WGS) entry which is preliminary data.</text>
</comment>
<dbReference type="EMBL" id="JAPDIA010000008">
    <property type="protein sequence ID" value="MDG0813153.1"/>
    <property type="molecule type" value="Genomic_DNA"/>
</dbReference>
<reference evidence="1" key="1">
    <citation type="submission" date="2022-10" db="EMBL/GenBank/DDBJ databases">
        <title>Comparative genomic analysis of Cohnella hashimotonis sp. nov., isolated from the International Space Station.</title>
        <authorList>
            <person name="Simpson A."/>
            <person name="Venkateswaran K."/>
        </authorList>
    </citation>
    <scope>NUCLEOTIDE SEQUENCE</scope>
    <source>
        <strain evidence="1">DSM 28161</strain>
    </source>
</reference>
<gene>
    <name evidence="1" type="ORF">OMP40_30500</name>
</gene>
<name>A0A9X4KYK6_9BACL</name>
<proteinExistence type="predicted"/>
<dbReference type="Proteomes" id="UP001153404">
    <property type="component" value="Unassembled WGS sequence"/>
</dbReference>
<accession>A0A9X4KYK6</accession>
<protein>
    <submittedName>
        <fullName evidence="1">Uncharacterized protein</fullName>
    </submittedName>
</protein>
<dbReference type="RefSeq" id="WP_277536937.1">
    <property type="nucleotide sequence ID" value="NZ_JAPDIA010000008.1"/>
</dbReference>
<organism evidence="1 2">
    <name type="scientific">Cohnella rhizosphaerae</name>
    <dbReference type="NCBI Taxonomy" id="1457232"/>
    <lineage>
        <taxon>Bacteria</taxon>
        <taxon>Bacillati</taxon>
        <taxon>Bacillota</taxon>
        <taxon>Bacilli</taxon>
        <taxon>Bacillales</taxon>
        <taxon>Paenibacillaceae</taxon>
        <taxon>Cohnella</taxon>
    </lineage>
</organism>
<dbReference type="AlphaFoldDB" id="A0A9X4KYK6"/>